<sequence length="156" mass="17571">MCPVPLRHLPPLPEDPTPAPYSIQIMPPTPSPLHALDNTVPMSVRPELHVQITHTTLSRNEEHTIPQVIRIPDTNSAPSSGTTPMIMLPSPSIKFSLPNSHLNDRIAKRCEWLAVPDWRPNDPVKRDDRPAHSSIDFMEMKGAHSVDWFMFIAHSE</sequence>
<name>A0A5C2SJ30_9APHY</name>
<dbReference type="Proteomes" id="UP000313359">
    <property type="component" value="Unassembled WGS sequence"/>
</dbReference>
<feature type="region of interest" description="Disordered" evidence="1">
    <location>
        <begin position="1"/>
        <end position="21"/>
    </location>
</feature>
<evidence type="ECO:0000256" key="1">
    <source>
        <dbReference type="SAM" id="MobiDB-lite"/>
    </source>
</evidence>
<gene>
    <name evidence="2" type="ORF">L227DRAFT_561671</name>
</gene>
<feature type="compositionally biased region" description="Pro residues" evidence="1">
    <location>
        <begin position="8"/>
        <end position="19"/>
    </location>
</feature>
<evidence type="ECO:0000313" key="2">
    <source>
        <dbReference type="EMBL" id="RPD63600.1"/>
    </source>
</evidence>
<dbReference type="AlphaFoldDB" id="A0A5C2SJ30"/>
<protein>
    <submittedName>
        <fullName evidence="2">Uncharacterized protein</fullName>
    </submittedName>
</protein>
<accession>A0A5C2SJ30</accession>
<proteinExistence type="predicted"/>
<organism evidence="2 3">
    <name type="scientific">Lentinus tigrinus ALCF2SS1-6</name>
    <dbReference type="NCBI Taxonomy" id="1328759"/>
    <lineage>
        <taxon>Eukaryota</taxon>
        <taxon>Fungi</taxon>
        <taxon>Dikarya</taxon>
        <taxon>Basidiomycota</taxon>
        <taxon>Agaricomycotina</taxon>
        <taxon>Agaricomycetes</taxon>
        <taxon>Polyporales</taxon>
        <taxon>Polyporaceae</taxon>
        <taxon>Lentinus</taxon>
    </lineage>
</organism>
<dbReference type="EMBL" id="ML122256">
    <property type="protein sequence ID" value="RPD63600.1"/>
    <property type="molecule type" value="Genomic_DNA"/>
</dbReference>
<keyword evidence="3" id="KW-1185">Reference proteome</keyword>
<reference evidence="2" key="1">
    <citation type="journal article" date="2018" name="Genome Biol. Evol.">
        <title>Genomics and development of Lentinus tigrinus, a white-rot wood-decaying mushroom with dimorphic fruiting bodies.</title>
        <authorList>
            <person name="Wu B."/>
            <person name="Xu Z."/>
            <person name="Knudson A."/>
            <person name="Carlson A."/>
            <person name="Chen N."/>
            <person name="Kovaka S."/>
            <person name="LaButti K."/>
            <person name="Lipzen A."/>
            <person name="Pennachio C."/>
            <person name="Riley R."/>
            <person name="Schakwitz W."/>
            <person name="Umezawa K."/>
            <person name="Ohm R.A."/>
            <person name="Grigoriev I.V."/>
            <person name="Nagy L.G."/>
            <person name="Gibbons J."/>
            <person name="Hibbett D."/>
        </authorList>
    </citation>
    <scope>NUCLEOTIDE SEQUENCE [LARGE SCALE GENOMIC DNA]</scope>
    <source>
        <strain evidence="2">ALCF2SS1-6</strain>
    </source>
</reference>
<evidence type="ECO:0000313" key="3">
    <source>
        <dbReference type="Proteomes" id="UP000313359"/>
    </source>
</evidence>